<feature type="domain" description="HTH marR-type" evidence="1">
    <location>
        <begin position="18"/>
        <end position="158"/>
    </location>
</feature>
<name>A0AAJ1SSF6_9MICC</name>
<dbReference type="PRINTS" id="PR00598">
    <property type="entry name" value="HTHMARR"/>
</dbReference>
<dbReference type="RefSeq" id="WP_307359133.1">
    <property type="nucleotide sequence ID" value="NZ_JAUSTB010000005.1"/>
</dbReference>
<dbReference type="PANTHER" id="PTHR33164:SF43">
    <property type="entry name" value="HTH-TYPE TRANSCRIPTIONAL REPRESSOR YETL"/>
    <property type="match status" value="1"/>
</dbReference>
<dbReference type="GO" id="GO:0003677">
    <property type="term" value="F:DNA binding"/>
    <property type="evidence" value="ECO:0007669"/>
    <property type="project" value="UniProtKB-KW"/>
</dbReference>
<protein>
    <submittedName>
        <fullName evidence="2">DNA-binding MarR family transcriptional regulator</fullName>
    </submittedName>
</protein>
<dbReference type="Gene3D" id="1.10.10.10">
    <property type="entry name" value="Winged helix-like DNA-binding domain superfamily/Winged helix DNA-binding domain"/>
    <property type="match status" value="1"/>
</dbReference>
<evidence type="ECO:0000259" key="1">
    <source>
        <dbReference type="PROSITE" id="PS50995"/>
    </source>
</evidence>
<gene>
    <name evidence="2" type="ORF">J2T23_001814</name>
</gene>
<dbReference type="PANTHER" id="PTHR33164">
    <property type="entry name" value="TRANSCRIPTIONAL REGULATOR, MARR FAMILY"/>
    <property type="match status" value="1"/>
</dbReference>
<dbReference type="Proteomes" id="UP001239267">
    <property type="component" value="Unassembled WGS sequence"/>
</dbReference>
<dbReference type="Pfam" id="PF12802">
    <property type="entry name" value="MarR_2"/>
    <property type="match status" value="1"/>
</dbReference>
<accession>A0AAJ1SSF6</accession>
<organism evidence="2 3">
    <name type="scientific">Pseudarthrobacter niigatensis</name>
    <dbReference type="NCBI Taxonomy" id="369935"/>
    <lineage>
        <taxon>Bacteria</taxon>
        <taxon>Bacillati</taxon>
        <taxon>Actinomycetota</taxon>
        <taxon>Actinomycetes</taxon>
        <taxon>Micrococcales</taxon>
        <taxon>Micrococcaceae</taxon>
        <taxon>Pseudarthrobacter</taxon>
    </lineage>
</organism>
<keyword evidence="3" id="KW-1185">Reference proteome</keyword>
<dbReference type="GO" id="GO:0006950">
    <property type="term" value="P:response to stress"/>
    <property type="evidence" value="ECO:0007669"/>
    <property type="project" value="TreeGrafter"/>
</dbReference>
<reference evidence="2 3" key="1">
    <citation type="submission" date="2023-07" db="EMBL/GenBank/DDBJ databases">
        <title>Sorghum-associated microbial communities from plants grown in Nebraska, USA.</title>
        <authorList>
            <person name="Schachtman D."/>
        </authorList>
    </citation>
    <scope>NUCLEOTIDE SEQUENCE [LARGE SCALE GENOMIC DNA]</scope>
    <source>
        <strain evidence="2 3">DS1001</strain>
    </source>
</reference>
<dbReference type="SMART" id="SM00347">
    <property type="entry name" value="HTH_MARR"/>
    <property type="match status" value="1"/>
</dbReference>
<dbReference type="SUPFAM" id="SSF46785">
    <property type="entry name" value="Winged helix' DNA-binding domain"/>
    <property type="match status" value="1"/>
</dbReference>
<dbReference type="EMBL" id="JAUSTB010000005">
    <property type="protein sequence ID" value="MDQ0145921.1"/>
    <property type="molecule type" value="Genomic_DNA"/>
</dbReference>
<comment type="caution">
    <text evidence="2">The sequence shown here is derived from an EMBL/GenBank/DDBJ whole genome shotgun (WGS) entry which is preliminary data.</text>
</comment>
<dbReference type="AlphaFoldDB" id="A0AAJ1SSF6"/>
<sequence>MNPHGASEGSWYPSAEGNRPRAVDVINALREFRTSESAMRRRTRSSVAMGETDLLALRYLIDAEAAGVGIRPTQLAARLGITSASMTSLVDRLVAAGHVIREPHPSDRRAVILRPTPGADEEVRHNLNQLHKRMLEAAESLTPEEITAVMNFLLRMREAVDAVDPSPVAGLR</sequence>
<dbReference type="InterPro" id="IPR036390">
    <property type="entry name" value="WH_DNA-bd_sf"/>
</dbReference>
<proteinExistence type="predicted"/>
<dbReference type="InterPro" id="IPR000835">
    <property type="entry name" value="HTH_MarR-typ"/>
</dbReference>
<dbReference type="PROSITE" id="PS50995">
    <property type="entry name" value="HTH_MARR_2"/>
    <property type="match status" value="1"/>
</dbReference>
<dbReference type="InterPro" id="IPR039422">
    <property type="entry name" value="MarR/SlyA-like"/>
</dbReference>
<evidence type="ECO:0000313" key="2">
    <source>
        <dbReference type="EMBL" id="MDQ0145921.1"/>
    </source>
</evidence>
<dbReference type="InterPro" id="IPR036388">
    <property type="entry name" value="WH-like_DNA-bd_sf"/>
</dbReference>
<evidence type="ECO:0000313" key="3">
    <source>
        <dbReference type="Proteomes" id="UP001239267"/>
    </source>
</evidence>
<dbReference type="GO" id="GO:0003700">
    <property type="term" value="F:DNA-binding transcription factor activity"/>
    <property type="evidence" value="ECO:0007669"/>
    <property type="project" value="InterPro"/>
</dbReference>
<keyword evidence="2" id="KW-0238">DNA-binding</keyword>